<dbReference type="PANTHER" id="PTHR22426">
    <property type="entry name" value="ARGININE_SERINE-RICH COILED-COIL PROTEIN 2"/>
    <property type="match status" value="1"/>
</dbReference>
<evidence type="ECO:0000313" key="4">
    <source>
        <dbReference type="Proteomes" id="UP000030748"/>
    </source>
</evidence>
<feature type="compositionally biased region" description="Basic and acidic residues" evidence="1">
    <location>
        <begin position="121"/>
        <end position="190"/>
    </location>
</feature>
<proteinExistence type="predicted"/>
<feature type="compositionally biased region" description="Basic and acidic residues" evidence="1">
    <location>
        <begin position="84"/>
        <end position="114"/>
    </location>
</feature>
<dbReference type="OrthoDB" id="1928974at2759"/>
<feature type="compositionally biased region" description="Basic and acidic residues" evidence="1">
    <location>
        <begin position="43"/>
        <end position="73"/>
    </location>
</feature>
<keyword evidence="4" id="KW-1185">Reference proteome</keyword>
<dbReference type="STRING" id="4155.A0A022PUY5"/>
<feature type="region of interest" description="Disordered" evidence="1">
    <location>
        <begin position="1"/>
        <end position="284"/>
    </location>
</feature>
<dbReference type="Proteomes" id="UP000030748">
    <property type="component" value="Unassembled WGS sequence"/>
</dbReference>
<name>A0A022PUY5_ERYGU</name>
<feature type="domain" description="Small acidic protein-like" evidence="2">
    <location>
        <begin position="339"/>
        <end position="405"/>
    </location>
</feature>
<evidence type="ECO:0000313" key="3">
    <source>
        <dbReference type="EMBL" id="EYU18618.1"/>
    </source>
</evidence>
<reference evidence="3 4" key="1">
    <citation type="journal article" date="2013" name="Proc. Natl. Acad. Sci. U.S.A.">
        <title>Fine-scale variation in meiotic recombination in Mimulus inferred from population shotgun sequencing.</title>
        <authorList>
            <person name="Hellsten U."/>
            <person name="Wright K.M."/>
            <person name="Jenkins J."/>
            <person name="Shu S."/>
            <person name="Yuan Y."/>
            <person name="Wessler S.R."/>
            <person name="Schmutz J."/>
            <person name="Willis J.H."/>
            <person name="Rokhsar D.S."/>
        </authorList>
    </citation>
    <scope>NUCLEOTIDE SEQUENCE [LARGE SCALE GENOMIC DNA]</scope>
    <source>
        <strain evidence="4">cv. DUN x IM62</strain>
    </source>
</reference>
<dbReference type="AlphaFoldDB" id="A0A022PUY5"/>
<protein>
    <recommendedName>
        <fullName evidence="2">Small acidic protein-like domain-containing protein</fullName>
    </recommendedName>
</protein>
<gene>
    <name evidence="3" type="ORF">MIMGU_mgv1a007462mg</name>
</gene>
<feature type="compositionally biased region" description="Low complexity" evidence="1">
    <location>
        <begin position="32"/>
        <end position="42"/>
    </location>
</feature>
<sequence>MDSNARESLDSKAEFRKPSNDAASRKYRRRSPAGGSSSSSDGSLHRDRSSSPLPRKKDSIRVADDNRKTEDGRNLSGRSGESYKYTDRHSSKNYPRHDEHSRRDRHVDDYDRGYSKSSYRSNRDQRDNGNFDHSRSDKEHRSRDYIKDIDTHSHAKSDGLVNRSRDKEKYERAGSGRGDQYVKTDRRKSLGDQSDSSSRKDTSGHRLKETSWREGKELNAEKYVNDEKRKFDNRSIYKEEGNGEAKEHSDDKSIKFTETVTKKPKFSSLDSKAPVTDGTSEQPYVTDSDIDAAKIAAMKAAELVNKNLVGTGYMSTDQKKKLLWGSKKSTATEESAHRWDTITFGDRERQEKFNKLMGVKADPVVVEHKSDNPDVEKQREQLQMDLEKQYTAGLRRRDGRTVGLGL</sequence>
<accession>A0A022PUY5</accession>
<feature type="compositionally biased region" description="Basic and acidic residues" evidence="1">
    <location>
        <begin position="197"/>
        <end position="255"/>
    </location>
</feature>
<dbReference type="InterPro" id="IPR028124">
    <property type="entry name" value="SMAP_dom"/>
</dbReference>
<feature type="compositionally biased region" description="Basic and acidic residues" evidence="1">
    <location>
        <begin position="1"/>
        <end position="19"/>
    </location>
</feature>
<dbReference type="eggNOG" id="ENOG502QRYB">
    <property type="taxonomic scope" value="Eukaryota"/>
</dbReference>
<evidence type="ECO:0000256" key="1">
    <source>
        <dbReference type="SAM" id="MobiDB-lite"/>
    </source>
</evidence>
<dbReference type="PANTHER" id="PTHR22426:SF2">
    <property type="entry name" value="ARGININE_SERINE-RICH COILED-COIL PROTEIN 2"/>
    <property type="match status" value="1"/>
</dbReference>
<dbReference type="Pfam" id="PF15477">
    <property type="entry name" value="SMAP"/>
    <property type="match status" value="1"/>
</dbReference>
<dbReference type="EMBL" id="KI632325">
    <property type="protein sequence ID" value="EYU18618.1"/>
    <property type="molecule type" value="Genomic_DNA"/>
</dbReference>
<organism evidence="3 4">
    <name type="scientific">Erythranthe guttata</name>
    <name type="common">Yellow monkey flower</name>
    <name type="synonym">Mimulus guttatus</name>
    <dbReference type="NCBI Taxonomy" id="4155"/>
    <lineage>
        <taxon>Eukaryota</taxon>
        <taxon>Viridiplantae</taxon>
        <taxon>Streptophyta</taxon>
        <taxon>Embryophyta</taxon>
        <taxon>Tracheophyta</taxon>
        <taxon>Spermatophyta</taxon>
        <taxon>Magnoliopsida</taxon>
        <taxon>eudicotyledons</taxon>
        <taxon>Gunneridae</taxon>
        <taxon>Pentapetalae</taxon>
        <taxon>asterids</taxon>
        <taxon>lamiids</taxon>
        <taxon>Lamiales</taxon>
        <taxon>Phrymaceae</taxon>
        <taxon>Erythranthe</taxon>
    </lineage>
</organism>
<evidence type="ECO:0000259" key="2">
    <source>
        <dbReference type="Pfam" id="PF15477"/>
    </source>
</evidence>